<dbReference type="OMA" id="WAPPQTY"/>
<name>A0A8I5TJZ5_PONAB</name>
<reference evidence="1 2" key="1">
    <citation type="submission" date="2008-02" db="EMBL/GenBank/DDBJ databases">
        <title>A 6x draft sequence assembly of the Pongo pygmaeus abelii genome.</title>
        <authorList>
            <person name="Wilson R.K."/>
            <person name="Mardis E."/>
        </authorList>
    </citation>
    <scope>NUCLEOTIDE SEQUENCE [LARGE SCALE GENOMIC DNA]</scope>
</reference>
<dbReference type="Ensembl" id="ENSPPYT00000061837.1">
    <property type="protein sequence ID" value="ENSPPYP00000033694.1"/>
    <property type="gene ID" value="ENSPPYG00000034139.1"/>
</dbReference>
<evidence type="ECO:0000313" key="2">
    <source>
        <dbReference type="Proteomes" id="UP000001595"/>
    </source>
</evidence>
<reference evidence="1" key="3">
    <citation type="submission" date="2025-09" db="UniProtKB">
        <authorList>
            <consortium name="Ensembl"/>
        </authorList>
    </citation>
    <scope>IDENTIFICATION</scope>
</reference>
<keyword evidence="2" id="KW-1185">Reference proteome</keyword>
<evidence type="ECO:0000313" key="1">
    <source>
        <dbReference type="Ensembl" id="ENSPPYP00000033694.1"/>
    </source>
</evidence>
<reference evidence="1" key="2">
    <citation type="submission" date="2025-08" db="UniProtKB">
        <authorList>
            <consortium name="Ensembl"/>
        </authorList>
    </citation>
    <scope>IDENTIFICATION</scope>
</reference>
<sequence length="64" mass="6967">MVRHGCLNQMVPFLTPKEVPTARGLCDALTSSSEERGPHVKGPLGQILRIAHLSADSWAPPQTY</sequence>
<dbReference type="AlphaFoldDB" id="A0A8I5TJZ5"/>
<dbReference type="GeneTree" id="ENSGT01050000248309"/>
<accession>A0A8I5TJZ5</accession>
<proteinExistence type="predicted"/>
<organism evidence="1 2">
    <name type="scientific">Pongo abelii</name>
    <name type="common">Sumatran orangutan</name>
    <name type="synonym">Pongo pygmaeus abelii</name>
    <dbReference type="NCBI Taxonomy" id="9601"/>
    <lineage>
        <taxon>Eukaryota</taxon>
        <taxon>Metazoa</taxon>
        <taxon>Chordata</taxon>
        <taxon>Craniata</taxon>
        <taxon>Vertebrata</taxon>
        <taxon>Euteleostomi</taxon>
        <taxon>Mammalia</taxon>
        <taxon>Eutheria</taxon>
        <taxon>Euarchontoglires</taxon>
        <taxon>Primates</taxon>
        <taxon>Haplorrhini</taxon>
        <taxon>Catarrhini</taxon>
        <taxon>Hominidae</taxon>
        <taxon>Pongo</taxon>
    </lineage>
</organism>
<protein>
    <submittedName>
        <fullName evidence="1">Uncharacterized protein</fullName>
    </submittedName>
</protein>
<dbReference type="Proteomes" id="UP000001595">
    <property type="component" value="Chromosome 5"/>
</dbReference>